<dbReference type="Pfam" id="PF06028">
    <property type="entry name" value="DUF915"/>
    <property type="match status" value="1"/>
</dbReference>
<name>A0ABS2GWN1_9LACO</name>
<dbReference type="EMBL" id="JACJKU010000030">
    <property type="protein sequence ID" value="MBM6940695.1"/>
    <property type="molecule type" value="Genomic_DNA"/>
</dbReference>
<keyword evidence="2" id="KW-1185">Reference proteome</keyword>
<dbReference type="InterPro" id="IPR029058">
    <property type="entry name" value="AB_hydrolase_fold"/>
</dbReference>
<gene>
    <name evidence="1" type="ORF">H5975_04220</name>
</gene>
<accession>A0ABS2GWN1</accession>
<dbReference type="Proteomes" id="UP000785625">
    <property type="component" value="Unassembled WGS sequence"/>
</dbReference>
<organism evidence="1 2">
    <name type="scientific">Limosilactobacillus coleohominis</name>
    <dbReference type="NCBI Taxonomy" id="181675"/>
    <lineage>
        <taxon>Bacteria</taxon>
        <taxon>Bacillati</taxon>
        <taxon>Bacillota</taxon>
        <taxon>Bacilli</taxon>
        <taxon>Lactobacillales</taxon>
        <taxon>Lactobacillaceae</taxon>
        <taxon>Limosilactobacillus</taxon>
    </lineage>
</organism>
<dbReference type="Gene3D" id="3.40.50.1820">
    <property type="entry name" value="alpha/beta hydrolase"/>
    <property type="match status" value="1"/>
</dbReference>
<proteinExistence type="predicted"/>
<dbReference type="RefSeq" id="WP_204785005.1">
    <property type="nucleotide sequence ID" value="NZ_CALVGD010000087.1"/>
</dbReference>
<sequence length="262" mass="28941">MKKLRMISGLLLFALMITVSFGFTKRNQNQWVNSKTPTIFVHGYGSSYNAEKYMVNHARKAGVTSTVVLARVDKNGSVKLSGPSIKNKRNPIVEVNLANNKQVDMNEGARYINNVVLALQKRDGIKSYNFVAHSMGNMDVFAYLSKYGSQSNAPELKKQVVLAGGGLGGWGNDNRMSSSMKDLMGQLKDNYPHAKVLNIAGNSGQGTDGRVPNSASRSVKAMLGDRPQSYRYVLYEGSQYTHSNLHENAKVANRINQFLWGK</sequence>
<evidence type="ECO:0000313" key="1">
    <source>
        <dbReference type="EMBL" id="MBM6940695.1"/>
    </source>
</evidence>
<comment type="caution">
    <text evidence="1">The sequence shown here is derived from an EMBL/GenBank/DDBJ whole genome shotgun (WGS) entry which is preliminary data.</text>
</comment>
<reference evidence="1 2" key="1">
    <citation type="journal article" date="2021" name="Sci. Rep.">
        <title>The distribution of antibiotic resistance genes in chicken gut microbiota commensals.</title>
        <authorList>
            <person name="Juricova H."/>
            <person name="Matiasovicova J."/>
            <person name="Kubasova T."/>
            <person name="Cejkova D."/>
            <person name="Rychlik I."/>
        </authorList>
    </citation>
    <scope>NUCLEOTIDE SEQUENCE [LARGE SCALE GENOMIC DNA]</scope>
    <source>
        <strain evidence="1 2">An574</strain>
    </source>
</reference>
<dbReference type="InterPro" id="IPR010315">
    <property type="entry name" value="DUF915_hydro-like"/>
</dbReference>
<keyword evidence="1" id="KW-0378">Hydrolase</keyword>
<dbReference type="SUPFAM" id="SSF53474">
    <property type="entry name" value="alpha/beta-Hydrolases"/>
    <property type="match status" value="1"/>
</dbReference>
<dbReference type="GO" id="GO:0016787">
    <property type="term" value="F:hydrolase activity"/>
    <property type="evidence" value="ECO:0007669"/>
    <property type="project" value="UniProtKB-KW"/>
</dbReference>
<evidence type="ECO:0000313" key="2">
    <source>
        <dbReference type="Proteomes" id="UP000785625"/>
    </source>
</evidence>
<protein>
    <submittedName>
        <fullName evidence="1">Alpha/beta hydrolase</fullName>
    </submittedName>
</protein>